<accession>J3LWB9</accession>
<dbReference type="EnsemblPlants" id="OB04G14440.1">
    <property type="protein sequence ID" value="OB04G14440.1"/>
    <property type="gene ID" value="OB04G14440"/>
</dbReference>
<protein>
    <submittedName>
        <fullName evidence="1">Uncharacterized protein</fullName>
    </submittedName>
</protein>
<name>J3LWB9_ORYBR</name>
<evidence type="ECO:0000313" key="2">
    <source>
        <dbReference type="Proteomes" id="UP000006038"/>
    </source>
</evidence>
<dbReference type="AlphaFoldDB" id="J3LWB9"/>
<keyword evidence="2" id="KW-1185">Reference proteome</keyword>
<dbReference type="HOGENOM" id="CLU_2761832_0_0_1"/>
<dbReference type="Gramene" id="OB04G14440.1">
    <property type="protein sequence ID" value="OB04G14440.1"/>
    <property type="gene ID" value="OB04G14440"/>
</dbReference>
<dbReference type="STRING" id="4533.J3LWB9"/>
<proteinExistence type="predicted"/>
<reference evidence="1" key="2">
    <citation type="submission" date="2013-04" db="UniProtKB">
        <authorList>
            <consortium name="EnsemblPlants"/>
        </authorList>
    </citation>
    <scope>IDENTIFICATION</scope>
</reference>
<reference evidence="1" key="1">
    <citation type="journal article" date="2013" name="Nat. Commun.">
        <title>Whole-genome sequencing of Oryza brachyantha reveals mechanisms underlying Oryza genome evolution.</title>
        <authorList>
            <person name="Chen J."/>
            <person name="Huang Q."/>
            <person name="Gao D."/>
            <person name="Wang J."/>
            <person name="Lang Y."/>
            <person name="Liu T."/>
            <person name="Li B."/>
            <person name="Bai Z."/>
            <person name="Luis Goicoechea J."/>
            <person name="Liang C."/>
            <person name="Chen C."/>
            <person name="Zhang W."/>
            <person name="Sun S."/>
            <person name="Liao Y."/>
            <person name="Zhang X."/>
            <person name="Yang L."/>
            <person name="Song C."/>
            <person name="Wang M."/>
            <person name="Shi J."/>
            <person name="Liu G."/>
            <person name="Liu J."/>
            <person name="Zhou H."/>
            <person name="Zhou W."/>
            <person name="Yu Q."/>
            <person name="An N."/>
            <person name="Chen Y."/>
            <person name="Cai Q."/>
            <person name="Wang B."/>
            <person name="Liu B."/>
            <person name="Min J."/>
            <person name="Huang Y."/>
            <person name="Wu H."/>
            <person name="Li Z."/>
            <person name="Zhang Y."/>
            <person name="Yin Y."/>
            <person name="Song W."/>
            <person name="Jiang J."/>
            <person name="Jackson S.A."/>
            <person name="Wing R.A."/>
            <person name="Wang J."/>
            <person name="Chen M."/>
        </authorList>
    </citation>
    <scope>NUCLEOTIDE SEQUENCE [LARGE SCALE GENOMIC DNA]</scope>
    <source>
        <strain evidence="1">cv. IRGC 101232</strain>
    </source>
</reference>
<dbReference type="Proteomes" id="UP000006038">
    <property type="component" value="Chromosome 4"/>
</dbReference>
<organism evidence="1">
    <name type="scientific">Oryza brachyantha</name>
    <name type="common">malo sina</name>
    <dbReference type="NCBI Taxonomy" id="4533"/>
    <lineage>
        <taxon>Eukaryota</taxon>
        <taxon>Viridiplantae</taxon>
        <taxon>Streptophyta</taxon>
        <taxon>Embryophyta</taxon>
        <taxon>Tracheophyta</taxon>
        <taxon>Spermatophyta</taxon>
        <taxon>Magnoliopsida</taxon>
        <taxon>Liliopsida</taxon>
        <taxon>Poales</taxon>
        <taxon>Poaceae</taxon>
        <taxon>BOP clade</taxon>
        <taxon>Oryzoideae</taxon>
        <taxon>Oryzeae</taxon>
        <taxon>Oryzinae</taxon>
        <taxon>Oryza</taxon>
    </lineage>
</organism>
<sequence>MVATETCVDEVHVCHLGENGEKGGADVVLKGHEAEGYSTVDFASVILDIEHEFVLLLHSSLAILNASTNT</sequence>
<evidence type="ECO:0000313" key="1">
    <source>
        <dbReference type="EnsemblPlants" id="OB04G14440.1"/>
    </source>
</evidence>